<reference evidence="12" key="1">
    <citation type="submission" date="2016-09" db="EMBL/GenBank/DDBJ databases">
        <authorList>
            <person name="Hebert L."/>
            <person name="Moumen B."/>
        </authorList>
    </citation>
    <scope>NUCLEOTIDE SEQUENCE [LARGE SCALE GENOMIC DNA]</scope>
    <source>
        <strain evidence="12">OVI</strain>
    </source>
</reference>
<keyword evidence="4 10" id="KW-0812">Transmembrane</keyword>
<organism evidence="12 13">
    <name type="scientific">Trypanosoma equiperdum</name>
    <dbReference type="NCBI Taxonomy" id="5694"/>
    <lineage>
        <taxon>Eukaryota</taxon>
        <taxon>Discoba</taxon>
        <taxon>Euglenozoa</taxon>
        <taxon>Kinetoplastea</taxon>
        <taxon>Metakinetoplastina</taxon>
        <taxon>Trypanosomatida</taxon>
        <taxon>Trypanosomatidae</taxon>
        <taxon>Trypanosoma</taxon>
    </lineage>
</organism>
<dbReference type="SUPFAM" id="SSF52540">
    <property type="entry name" value="P-loop containing nucleoside triphosphate hydrolases"/>
    <property type="match status" value="2"/>
</dbReference>
<comment type="subcellular location">
    <subcellularLocation>
        <location evidence="1">Membrane</location>
        <topology evidence="1">Multi-pass membrane protein</topology>
    </subcellularLocation>
</comment>
<evidence type="ECO:0000313" key="13">
    <source>
        <dbReference type="Proteomes" id="UP000195570"/>
    </source>
</evidence>
<feature type="transmembrane region" description="Helical" evidence="10">
    <location>
        <begin position="1348"/>
        <end position="1364"/>
    </location>
</feature>
<proteinExistence type="inferred from homology"/>
<name>A0A1G4I2L5_TRYEQ</name>
<comment type="caution">
    <text evidence="12">The sequence shown here is derived from an EMBL/GenBank/DDBJ whole genome shotgun (WGS) entry which is preliminary data.</text>
</comment>
<comment type="similarity">
    <text evidence="2">Belongs to the ABC transporter superfamily. ABCA family.</text>
</comment>
<feature type="transmembrane region" description="Helical" evidence="10">
    <location>
        <begin position="1384"/>
        <end position="1406"/>
    </location>
</feature>
<dbReference type="FunFam" id="3.40.50.300:FF:001253">
    <property type="entry name" value="ATP-binding cassette protein subfamily A, member 10"/>
    <property type="match status" value="1"/>
</dbReference>
<dbReference type="PROSITE" id="PS50893">
    <property type="entry name" value="ABC_TRANSPORTER_2"/>
    <property type="match status" value="2"/>
</dbReference>
<keyword evidence="5" id="KW-0677">Repeat</keyword>
<dbReference type="SMART" id="SM00382">
    <property type="entry name" value="AAA"/>
    <property type="match status" value="2"/>
</dbReference>
<feature type="transmembrane region" description="Helical" evidence="10">
    <location>
        <begin position="1234"/>
        <end position="1256"/>
    </location>
</feature>
<keyword evidence="13" id="KW-1185">Reference proteome</keyword>
<dbReference type="GO" id="GO:0005319">
    <property type="term" value="F:lipid transporter activity"/>
    <property type="evidence" value="ECO:0007669"/>
    <property type="project" value="TreeGrafter"/>
</dbReference>
<dbReference type="PANTHER" id="PTHR19229:SF36">
    <property type="entry name" value="ATP-BINDING CASSETTE SUB-FAMILY A MEMBER 2"/>
    <property type="match status" value="1"/>
</dbReference>
<evidence type="ECO:0000313" key="12">
    <source>
        <dbReference type="EMBL" id="SCU66073.1"/>
    </source>
</evidence>
<dbReference type="GO" id="GO:0005524">
    <property type="term" value="F:ATP binding"/>
    <property type="evidence" value="ECO:0007669"/>
    <property type="project" value="UniProtKB-KW"/>
</dbReference>
<feature type="transmembrane region" description="Helical" evidence="10">
    <location>
        <begin position="411"/>
        <end position="435"/>
    </location>
</feature>
<dbReference type="GeneID" id="92374223"/>
<dbReference type="RefSeq" id="XP_067077563.1">
    <property type="nucleotide sequence ID" value="XM_067221462.1"/>
</dbReference>
<sequence length="1845" mass="202395">MASAWCIQFRAFLCKVLLQLKSALFTTIFMLLLPTLVMLVLVAGYRSTAIIHVPEMQYDENPLINSSKIFENHFCTNRDAPFSFRRRLPVPMCYPPSEEFECLPSVRGGSLCVLDATLAREALAQLFVAAGPVVIPTLDAYLGLSAFVTHELRRENPSLFARSAKEGMGHYGKLLLVDTKSANHGAAARFRTFCSNVSVLCNEVLGDLPIFASMADARRYAMENDGEVWAIADITDDHRGVGNFVGRGNHFTISMNYSATPWTTEAAIPTTKAMEEGNNLLYITSGFLTLQNAIQQFYVRERLGGRLNSSAIFQYTNLYGPTTVAMPSPPQFKSTFYKWGHYMPLLAIIAALLSGMVFARLIVNEKARMIRGCMEVMGLRWSAMALGWLIIAFSMDFIAVCVPVLLVGFTFFHYVNLAVLFVLYWSFLCQIRALCLFLSTFFTKPRYVKLAICVVTVCCIMSYYRTPESYHAPKVKFMSLLPCVGYLASFDQLIQHASTSQKFHWRDTVEGCNSVALLVGMTWVSTFIMLVLWSYLDQVLPTSSCCRKHPLFFLQAFRRFLCHPRDENTDVISFPWRELGKDEIPPSMKSVLDQHPECRDTENQTIAAVLYGLCKQKKRQNWFCWKRGSSAGISFGTSGSAAVDDVSCALEFGKVNMLIGPSGCGKSTLIGMAVGAVRPDAGAVYICGHSTVTEPEKCRRNIGYCPQSDVLWEDLTVEQHLTFYARLKCGGVWDVGEIVNDIIDTLNLEAQWLTKARNLSRGQRRRLCVGIALIGDPAVLFLDDPTAGMDVKGRRAVCEALSKGREGRAVLIATHEIDDAERIGDYIHVMQGCTVRDSGSPLVLKSKASAGYVLKCVVSPGLTIEEEDDCINRLVDFVRAIAPGDYGSRPARESHGTVCGVGLLGVERRGRQVSFRFPLALLSSEGVSVVGEIEARRSEFHLQSIGLSIATLQDVLDYLTVQHQPTAGANGDSGLCGLSLDETNTPRRAGGNGSTVSVEFTPSGTIRDDEKFSATSGLGRADTNATRNGGLQWTFFSHFAALFVKRLHSAKWDAQLMFYYIVMPLAFALLSLPVGKVKPTVQPALTLDSSMYRAGQKSPNSTLVWTYSSVLDDAFGVAKSDLRNVFGPYYTPVMVECHRAGCTEALSDVLYQYLNGNNSHADVAIALTGAMYGVATSVTMHNLSSPHAAAQSLNMLYDVVNNQLFGEGSFVTARNEPMPMGPHEEEMFAAFHRIIAALFVILAFILIPANVVGRIVKEVQCGAYHLQCLAGANAFSFWLSAMLFDFLCYVVAEILVLIVLFASGCDELVGDGHTILAALALFTMFGLCHIPFSYVLSFLFKSSRRAQSTVLVGSLVLGIMWILIEPLAVKNNRVAGIVMGVTSFLRVTPCLAFSEALMAMVCTRLANIRKPLRERPSLFSPLGYSRGGLTGGTGTGLLYMVGTFFVCLLLFALLELLRRRGAVCCLGPCSEGDGDGKLNTAAHRGNRKRMKRRGKGTPEDWCANEEMTSYRNGELEEGRGAAAVGLSLQHVTKRYAGVSTLALRDISISVYKGETLTVLGLNDSGKSTILSILAGRVPPTTGFAGVGETIVRPNAAQSKVGYCPQKDALMDNLTPYDHLLLFSRLRGSTEEQIHSEVPRLLCVLGLEDVKNCLVRTLTPAQKRRLSLAVAFVGGTTYLLLDEPTADMDFMSRRQVFAAVQGLGRAKSVILASRHLEEMEVLVDRAAFIEYGRLRYIGTPQELMSHFTCDVMYTVRVAFGNTVAPQLDPLGETVRNLCKCFDKAQGSRGCRIKSVVGRTVTLAVTCDLLFVCQQSAAISEGAIPGLSPVVQVSATQPQLDDILLDF</sequence>
<feature type="transmembrane region" description="Helical" evidence="10">
    <location>
        <begin position="23"/>
        <end position="45"/>
    </location>
</feature>
<evidence type="ECO:0000256" key="5">
    <source>
        <dbReference type="ARBA" id="ARBA00022737"/>
    </source>
</evidence>
<keyword evidence="3" id="KW-0813">Transport</keyword>
<protein>
    <submittedName>
        <fullName evidence="12">ABC transporter, putative</fullName>
    </submittedName>
</protein>
<evidence type="ECO:0000256" key="7">
    <source>
        <dbReference type="ARBA" id="ARBA00022840"/>
    </source>
</evidence>
<evidence type="ECO:0000259" key="11">
    <source>
        <dbReference type="PROSITE" id="PS50893"/>
    </source>
</evidence>
<dbReference type="GO" id="GO:0140359">
    <property type="term" value="F:ABC-type transporter activity"/>
    <property type="evidence" value="ECO:0007669"/>
    <property type="project" value="InterPro"/>
</dbReference>
<dbReference type="InterPro" id="IPR026082">
    <property type="entry name" value="ABCA"/>
</dbReference>
<dbReference type="GO" id="GO:0016887">
    <property type="term" value="F:ATP hydrolysis activity"/>
    <property type="evidence" value="ECO:0007669"/>
    <property type="project" value="InterPro"/>
</dbReference>
<feature type="transmembrane region" description="Helical" evidence="10">
    <location>
        <begin position="1315"/>
        <end position="1336"/>
    </location>
</feature>
<dbReference type="CDD" id="cd03263">
    <property type="entry name" value="ABC_subfamily_A"/>
    <property type="match status" value="2"/>
</dbReference>
<feature type="domain" description="ABC transporter" evidence="11">
    <location>
        <begin position="1526"/>
        <end position="1755"/>
    </location>
</feature>
<gene>
    <name evidence="12" type="ORF">TEOVI_000028300</name>
</gene>
<keyword evidence="7" id="KW-0067">ATP-binding</keyword>
<dbReference type="Pfam" id="PF12698">
    <property type="entry name" value="ABC2_membrane_3"/>
    <property type="match status" value="2"/>
</dbReference>
<accession>A0A1G4I2L5</accession>
<dbReference type="EMBL" id="CZPT02000499">
    <property type="protein sequence ID" value="SCU66073.1"/>
    <property type="molecule type" value="Genomic_DNA"/>
</dbReference>
<dbReference type="PANTHER" id="PTHR19229">
    <property type="entry name" value="ATP-BINDING CASSETTE TRANSPORTER SUBFAMILY A ABCA"/>
    <property type="match status" value="1"/>
</dbReference>
<evidence type="ECO:0000256" key="9">
    <source>
        <dbReference type="ARBA" id="ARBA00023136"/>
    </source>
</evidence>
<dbReference type="InterPro" id="IPR013525">
    <property type="entry name" value="ABC2_TM"/>
</dbReference>
<dbReference type="Pfam" id="PF00005">
    <property type="entry name" value="ABC_tran"/>
    <property type="match status" value="2"/>
</dbReference>
<dbReference type="Proteomes" id="UP000195570">
    <property type="component" value="Unassembled WGS sequence"/>
</dbReference>
<keyword evidence="6" id="KW-0547">Nucleotide-binding</keyword>
<dbReference type="VEuPathDB" id="TriTrypDB:TEOVI_000028300"/>
<evidence type="ECO:0000256" key="2">
    <source>
        <dbReference type="ARBA" id="ARBA00008869"/>
    </source>
</evidence>
<feature type="transmembrane region" description="Helical" evidence="10">
    <location>
        <begin position="339"/>
        <end position="363"/>
    </location>
</feature>
<feature type="domain" description="ABC transporter" evidence="11">
    <location>
        <begin position="628"/>
        <end position="857"/>
    </location>
</feature>
<feature type="transmembrane region" description="Helical" evidence="10">
    <location>
        <begin position="515"/>
        <end position="536"/>
    </location>
</feature>
<evidence type="ECO:0000256" key="4">
    <source>
        <dbReference type="ARBA" id="ARBA00022692"/>
    </source>
</evidence>
<dbReference type="InterPro" id="IPR027417">
    <property type="entry name" value="P-loop_NTPase"/>
</dbReference>
<keyword evidence="9 10" id="KW-0472">Membrane</keyword>
<dbReference type="GO" id="GO:0016020">
    <property type="term" value="C:membrane"/>
    <property type="evidence" value="ECO:0007669"/>
    <property type="project" value="UniProtKB-SubCell"/>
</dbReference>
<dbReference type="InterPro" id="IPR003439">
    <property type="entry name" value="ABC_transporter-like_ATP-bd"/>
</dbReference>
<feature type="transmembrane region" description="Helical" evidence="10">
    <location>
        <begin position="383"/>
        <end position="405"/>
    </location>
</feature>
<feature type="transmembrane region" description="Helical" evidence="10">
    <location>
        <begin position="1286"/>
        <end position="1303"/>
    </location>
</feature>
<dbReference type="InterPro" id="IPR003593">
    <property type="entry name" value="AAA+_ATPase"/>
</dbReference>
<feature type="transmembrane region" description="Helical" evidence="10">
    <location>
        <begin position="1427"/>
        <end position="1454"/>
    </location>
</feature>
<evidence type="ECO:0000256" key="1">
    <source>
        <dbReference type="ARBA" id="ARBA00004141"/>
    </source>
</evidence>
<keyword evidence="8 10" id="KW-1133">Transmembrane helix</keyword>
<evidence type="ECO:0000256" key="10">
    <source>
        <dbReference type="SAM" id="Phobius"/>
    </source>
</evidence>
<dbReference type="Gene3D" id="3.40.50.300">
    <property type="entry name" value="P-loop containing nucleotide triphosphate hydrolases"/>
    <property type="match status" value="2"/>
</dbReference>
<evidence type="ECO:0000256" key="6">
    <source>
        <dbReference type="ARBA" id="ARBA00022741"/>
    </source>
</evidence>
<evidence type="ECO:0000256" key="3">
    <source>
        <dbReference type="ARBA" id="ARBA00022448"/>
    </source>
</evidence>
<evidence type="ECO:0000256" key="8">
    <source>
        <dbReference type="ARBA" id="ARBA00022989"/>
    </source>
</evidence>